<comment type="function">
    <text evidence="8">Involved in peptidoglycan biosynthesis. Transports lipid-linked peptidoglycan precursors from the inner to the outer leaflet of the cytoplasmic membrane.</text>
</comment>
<name>A0A2S7SWW1_9BACT</name>
<dbReference type="GO" id="GO:0009252">
    <property type="term" value="P:peptidoglycan biosynthetic process"/>
    <property type="evidence" value="ECO:0007669"/>
    <property type="project" value="UniProtKB-KW"/>
</dbReference>
<feature type="transmembrane region" description="Helical" evidence="10">
    <location>
        <begin position="335"/>
        <end position="355"/>
    </location>
</feature>
<feature type="transmembrane region" description="Helical" evidence="10">
    <location>
        <begin position="293"/>
        <end position="315"/>
    </location>
</feature>
<evidence type="ECO:0000256" key="7">
    <source>
        <dbReference type="ARBA" id="ARBA00023136"/>
    </source>
</evidence>
<feature type="transmembrane region" description="Helical" evidence="10">
    <location>
        <begin position="254"/>
        <end position="281"/>
    </location>
</feature>
<dbReference type="EMBL" id="PPSL01000002">
    <property type="protein sequence ID" value="PQJ11419.1"/>
    <property type="molecule type" value="Genomic_DNA"/>
</dbReference>
<evidence type="ECO:0000256" key="6">
    <source>
        <dbReference type="ARBA" id="ARBA00022989"/>
    </source>
</evidence>
<dbReference type="AlphaFoldDB" id="A0A2S7SWW1"/>
<evidence type="ECO:0000256" key="8">
    <source>
        <dbReference type="ARBA" id="ARBA00060041"/>
    </source>
</evidence>
<keyword evidence="3 10" id="KW-0812">Transmembrane</keyword>
<feature type="transmembrane region" description="Helical" evidence="10">
    <location>
        <begin position="9"/>
        <end position="26"/>
    </location>
</feature>
<feature type="transmembrane region" description="Helical" evidence="10">
    <location>
        <begin position="46"/>
        <end position="64"/>
    </location>
</feature>
<keyword evidence="12" id="KW-1185">Reference proteome</keyword>
<feature type="transmembrane region" description="Helical" evidence="10">
    <location>
        <begin position="112"/>
        <end position="131"/>
    </location>
</feature>
<sequence length="490" mass="55475">MRRFFVKNIIFIVAINILVKPVWVFFIDRVVQNRVPHGDYGTYQALLSLGIIFQIVLDFGITSYNSRTIARDPDQLPTVFPAMLSARLVLMGLYMLLGYGWGWLLGYRGWELNLLLGILLFQSLTSLLAFIRSNIAALHRFKTDGILSITDRLMMVVICGFLLIYPPTAHSFKIEWFVITQAACYFITAVIAYIVLRRISNVKLKFSFHLPTVMSIIRQSLPYAILIFQMSIYNRADAMMIERMCADGKTQADIWASAFRLLDMVNILGLMFATMLLPMYGRMLSTKQDVQPIVKLCANLLLPLSFVVAAAGIFFSGDIMHLLYKGANESNLHEYRMVFSWLIASFPAWCLMYIYSTLLTANGDLKILNYIAFGGVVINLSLNFYLIPHFSATGGAITSFITQSSLAIAFVIACTKVLKLQTNVKWIMALMGYLVIVVGLAYGIINWLPAMWLIQASVFFISCLLFMFIFRFVSIAGVKQLMNRNNAENE</sequence>
<evidence type="ECO:0000256" key="1">
    <source>
        <dbReference type="ARBA" id="ARBA00004651"/>
    </source>
</evidence>
<organism evidence="11 12">
    <name type="scientific">Flavipsychrobacter stenotrophus</name>
    <dbReference type="NCBI Taxonomy" id="2077091"/>
    <lineage>
        <taxon>Bacteria</taxon>
        <taxon>Pseudomonadati</taxon>
        <taxon>Bacteroidota</taxon>
        <taxon>Chitinophagia</taxon>
        <taxon>Chitinophagales</taxon>
        <taxon>Chitinophagaceae</taxon>
        <taxon>Flavipsychrobacter</taxon>
    </lineage>
</organism>
<comment type="similarity">
    <text evidence="9">Belongs to the MurJ/MviN family.</text>
</comment>
<gene>
    <name evidence="11" type="ORF">CJD36_006345</name>
</gene>
<dbReference type="PANTHER" id="PTHR43424:SF1">
    <property type="entry name" value="LOCUS PUTATIVE PROTEIN 1-RELATED"/>
    <property type="match status" value="1"/>
</dbReference>
<feature type="transmembrane region" description="Helical" evidence="10">
    <location>
        <begin position="393"/>
        <end position="414"/>
    </location>
</feature>
<keyword evidence="5" id="KW-0573">Peptidoglycan synthesis</keyword>
<feature type="transmembrane region" description="Helical" evidence="10">
    <location>
        <begin position="176"/>
        <end position="196"/>
    </location>
</feature>
<evidence type="ECO:0000256" key="5">
    <source>
        <dbReference type="ARBA" id="ARBA00022984"/>
    </source>
</evidence>
<evidence type="ECO:0000256" key="10">
    <source>
        <dbReference type="SAM" id="Phobius"/>
    </source>
</evidence>
<reference evidence="11 12" key="1">
    <citation type="submission" date="2018-01" db="EMBL/GenBank/DDBJ databases">
        <title>A novel member of the phylum Bacteroidetes isolated from glacier ice.</title>
        <authorList>
            <person name="Liu Q."/>
            <person name="Xin Y.-H."/>
        </authorList>
    </citation>
    <scope>NUCLEOTIDE SEQUENCE [LARGE SCALE GENOMIC DNA]</scope>
    <source>
        <strain evidence="11 12">RB1R16</strain>
    </source>
</reference>
<dbReference type="RefSeq" id="WP_105038298.1">
    <property type="nucleotide sequence ID" value="NZ_PPSL01000002.1"/>
</dbReference>
<dbReference type="InterPro" id="IPR052556">
    <property type="entry name" value="PolySynth_Transporter"/>
</dbReference>
<dbReference type="Proteomes" id="UP000239872">
    <property type="component" value="Unassembled WGS sequence"/>
</dbReference>
<keyword evidence="7 10" id="KW-0472">Membrane</keyword>
<dbReference type="GO" id="GO:0005886">
    <property type="term" value="C:plasma membrane"/>
    <property type="evidence" value="ECO:0007669"/>
    <property type="project" value="UniProtKB-SubCell"/>
</dbReference>
<evidence type="ECO:0000256" key="3">
    <source>
        <dbReference type="ARBA" id="ARBA00022692"/>
    </source>
</evidence>
<dbReference type="Pfam" id="PF03023">
    <property type="entry name" value="MurJ"/>
    <property type="match status" value="1"/>
</dbReference>
<dbReference type="OrthoDB" id="925916at2"/>
<protein>
    <submittedName>
        <fullName evidence="11">Uncharacterized protein</fullName>
    </submittedName>
</protein>
<dbReference type="GO" id="GO:0008360">
    <property type="term" value="P:regulation of cell shape"/>
    <property type="evidence" value="ECO:0007669"/>
    <property type="project" value="UniProtKB-KW"/>
</dbReference>
<evidence type="ECO:0000256" key="9">
    <source>
        <dbReference type="ARBA" id="ARBA00061532"/>
    </source>
</evidence>
<dbReference type="InterPro" id="IPR004268">
    <property type="entry name" value="MurJ"/>
</dbReference>
<proteinExistence type="inferred from homology"/>
<evidence type="ECO:0000256" key="4">
    <source>
        <dbReference type="ARBA" id="ARBA00022960"/>
    </source>
</evidence>
<feature type="transmembrane region" description="Helical" evidence="10">
    <location>
        <begin position="367"/>
        <end position="387"/>
    </location>
</feature>
<dbReference type="PANTHER" id="PTHR43424">
    <property type="entry name" value="LOCUS PUTATIVE PROTEIN 1-RELATED"/>
    <property type="match status" value="1"/>
</dbReference>
<evidence type="ECO:0000313" key="12">
    <source>
        <dbReference type="Proteomes" id="UP000239872"/>
    </source>
</evidence>
<feature type="transmembrane region" description="Helical" evidence="10">
    <location>
        <begin position="152"/>
        <end position="170"/>
    </location>
</feature>
<feature type="transmembrane region" description="Helical" evidence="10">
    <location>
        <begin position="216"/>
        <end position="234"/>
    </location>
</feature>
<evidence type="ECO:0000313" key="11">
    <source>
        <dbReference type="EMBL" id="PQJ11419.1"/>
    </source>
</evidence>
<comment type="subcellular location">
    <subcellularLocation>
        <location evidence="1">Cell membrane</location>
        <topology evidence="1">Multi-pass membrane protein</topology>
    </subcellularLocation>
</comment>
<feature type="transmembrane region" description="Helical" evidence="10">
    <location>
        <begin position="426"/>
        <end position="445"/>
    </location>
</feature>
<comment type="caution">
    <text evidence="11">The sequence shown here is derived from an EMBL/GenBank/DDBJ whole genome shotgun (WGS) entry which is preliminary data.</text>
</comment>
<feature type="transmembrane region" description="Helical" evidence="10">
    <location>
        <begin position="451"/>
        <end position="473"/>
    </location>
</feature>
<evidence type="ECO:0000256" key="2">
    <source>
        <dbReference type="ARBA" id="ARBA00022475"/>
    </source>
</evidence>
<feature type="transmembrane region" description="Helical" evidence="10">
    <location>
        <begin position="84"/>
        <end position="106"/>
    </location>
</feature>
<keyword evidence="2" id="KW-1003">Cell membrane</keyword>
<accession>A0A2S7SWW1</accession>
<keyword evidence="6 10" id="KW-1133">Transmembrane helix</keyword>
<keyword evidence="4" id="KW-0133">Cell shape</keyword>